<evidence type="ECO:0000313" key="7">
    <source>
        <dbReference type="EMBL" id="SDN00911.1"/>
    </source>
</evidence>
<dbReference type="AlphaFoldDB" id="A0A1G9XWP9"/>
<evidence type="ECO:0000256" key="3">
    <source>
        <dbReference type="ARBA" id="ARBA00023136"/>
    </source>
</evidence>
<dbReference type="PROSITE" id="PS51257">
    <property type="entry name" value="PROKAR_LIPOPROTEIN"/>
    <property type="match status" value="1"/>
</dbReference>
<evidence type="ECO:0000256" key="1">
    <source>
        <dbReference type="ARBA" id="ARBA00022475"/>
    </source>
</evidence>
<gene>
    <name evidence="7" type="ORF">SAMN05192585_10962</name>
</gene>
<dbReference type="PANTHER" id="PTHR43649:SF33">
    <property type="entry name" value="POLYGALACTURONAN_RHAMNOGALACTURONAN-BINDING PROTEIN YTCQ"/>
    <property type="match status" value="1"/>
</dbReference>
<dbReference type="SUPFAM" id="SSF53850">
    <property type="entry name" value="Periplasmic binding protein-like II"/>
    <property type="match status" value="1"/>
</dbReference>
<feature type="chain" id="PRO_5011507120" evidence="6">
    <location>
        <begin position="29"/>
        <end position="473"/>
    </location>
</feature>
<keyword evidence="7" id="KW-0762">Sugar transport</keyword>
<dbReference type="RefSeq" id="WP_162840316.1">
    <property type="nucleotide sequence ID" value="NZ_FNID01000009.1"/>
</dbReference>
<keyword evidence="1" id="KW-1003">Cell membrane</keyword>
<evidence type="ECO:0000313" key="8">
    <source>
        <dbReference type="Proteomes" id="UP000199182"/>
    </source>
</evidence>
<dbReference type="Proteomes" id="UP000199182">
    <property type="component" value="Unassembled WGS sequence"/>
</dbReference>
<dbReference type="InterPro" id="IPR006059">
    <property type="entry name" value="SBP"/>
</dbReference>
<protein>
    <submittedName>
        <fullName evidence="7">Multiple sugar transport system substrate-binding protein</fullName>
    </submittedName>
</protein>
<dbReference type="Gene3D" id="3.40.190.10">
    <property type="entry name" value="Periplasmic binding protein-like II"/>
    <property type="match status" value="1"/>
</dbReference>
<dbReference type="PANTHER" id="PTHR43649">
    <property type="entry name" value="ARABINOSE-BINDING PROTEIN-RELATED"/>
    <property type="match status" value="1"/>
</dbReference>
<evidence type="ECO:0000256" key="6">
    <source>
        <dbReference type="SAM" id="SignalP"/>
    </source>
</evidence>
<evidence type="ECO:0000256" key="5">
    <source>
        <dbReference type="ARBA" id="ARBA00023288"/>
    </source>
</evidence>
<organism evidence="7 8">
    <name type="scientific">Acetanaerobacterium elongatum</name>
    <dbReference type="NCBI Taxonomy" id="258515"/>
    <lineage>
        <taxon>Bacteria</taxon>
        <taxon>Bacillati</taxon>
        <taxon>Bacillota</taxon>
        <taxon>Clostridia</taxon>
        <taxon>Eubacteriales</taxon>
        <taxon>Oscillospiraceae</taxon>
        <taxon>Acetanaerobacterium</taxon>
    </lineage>
</organism>
<keyword evidence="2 6" id="KW-0732">Signal</keyword>
<sequence length="473" mass="51413">MRKLTALIMTVVLIAAFLVSCSSKPVQKPVAETSSEAASSSAPAEKVTINFYSLPYFAAADNENGSFEQQLIAAFNQLHPEITVNYIKLETGTSGEEALKKALEAKELDLLYDSAERLAGYAREGKLADLSSLFTDELKKNLPENVVLACGVSGKPYMMPLSVSPYLMAFNKEMLEKAGILNLLPYERNKDRSWTVEEYTALLAAMKEKLPAGASSGVLYAKSSSGDGATRSLMENLYGAEFVNNEYSAYTIGSSQGEQAFAWLNKTVQDGLLAVDASKTASDTVKDFADGKTAHTLLYTVGLKNNYAQSKKDNFTELLMPYPGQSGKAPTFEYALSGASVFDNGDNKRIEAAKVFIDFLANNRQWSRILAVSTGGLSPQLSKDELRYDTEFAYAESVRPLLGRHVPLTEGYDMMKTYWFSTLAAATQKDAKTADLLKAFVQTADQTVTDAIKARESAAKKGDENTSSAASSK</sequence>
<dbReference type="Pfam" id="PF01547">
    <property type="entry name" value="SBP_bac_1"/>
    <property type="match status" value="1"/>
</dbReference>
<evidence type="ECO:0000256" key="2">
    <source>
        <dbReference type="ARBA" id="ARBA00022729"/>
    </source>
</evidence>
<dbReference type="EMBL" id="FNID01000009">
    <property type="protein sequence ID" value="SDN00911.1"/>
    <property type="molecule type" value="Genomic_DNA"/>
</dbReference>
<evidence type="ECO:0000256" key="4">
    <source>
        <dbReference type="ARBA" id="ARBA00023139"/>
    </source>
</evidence>
<keyword evidence="4" id="KW-0564">Palmitate</keyword>
<proteinExistence type="predicted"/>
<feature type="signal peptide" evidence="6">
    <location>
        <begin position="1"/>
        <end position="28"/>
    </location>
</feature>
<dbReference type="InterPro" id="IPR050490">
    <property type="entry name" value="Bact_solute-bd_prot1"/>
</dbReference>
<reference evidence="7 8" key="1">
    <citation type="submission" date="2016-10" db="EMBL/GenBank/DDBJ databases">
        <authorList>
            <person name="de Groot N.N."/>
        </authorList>
    </citation>
    <scope>NUCLEOTIDE SEQUENCE [LARGE SCALE GENOMIC DNA]</scope>
    <source>
        <strain evidence="7 8">CGMCC 1.5012</strain>
    </source>
</reference>
<keyword evidence="5" id="KW-0449">Lipoprotein</keyword>
<dbReference type="STRING" id="258515.SAMN05192585_10962"/>
<keyword evidence="7" id="KW-0813">Transport</keyword>
<keyword evidence="3" id="KW-0472">Membrane</keyword>
<keyword evidence="8" id="KW-1185">Reference proteome</keyword>
<name>A0A1G9XWP9_9FIRM</name>
<accession>A0A1G9XWP9</accession>